<gene>
    <name evidence="5" type="ORF">FNV43_RR22530</name>
</gene>
<organism evidence="5 6">
    <name type="scientific">Rhamnella rubrinervis</name>
    <dbReference type="NCBI Taxonomy" id="2594499"/>
    <lineage>
        <taxon>Eukaryota</taxon>
        <taxon>Viridiplantae</taxon>
        <taxon>Streptophyta</taxon>
        <taxon>Embryophyta</taxon>
        <taxon>Tracheophyta</taxon>
        <taxon>Spermatophyta</taxon>
        <taxon>Magnoliopsida</taxon>
        <taxon>eudicotyledons</taxon>
        <taxon>Gunneridae</taxon>
        <taxon>Pentapetalae</taxon>
        <taxon>rosids</taxon>
        <taxon>fabids</taxon>
        <taxon>Rosales</taxon>
        <taxon>Rhamnaceae</taxon>
        <taxon>rhamnoid group</taxon>
        <taxon>Rhamneae</taxon>
        <taxon>Rhamnella</taxon>
    </lineage>
</organism>
<dbReference type="OrthoDB" id="1480661at2759"/>
<dbReference type="PROSITE" id="PS00375">
    <property type="entry name" value="UDPGT"/>
    <property type="match status" value="1"/>
</dbReference>
<keyword evidence="6" id="KW-1185">Reference proteome</keyword>
<dbReference type="PANTHER" id="PTHR48047:SF135">
    <property type="entry name" value="GLYCOSYLTRANSFERASE"/>
    <property type="match status" value="1"/>
</dbReference>
<name>A0A8K0DRR2_9ROSA</name>
<comment type="caution">
    <text evidence="5">The sequence shown here is derived from an EMBL/GenBank/DDBJ whole genome shotgun (WGS) entry which is preliminary data.</text>
</comment>
<evidence type="ECO:0000256" key="3">
    <source>
        <dbReference type="ARBA" id="ARBA00022679"/>
    </source>
</evidence>
<accession>A0A8K0DRR2</accession>
<comment type="similarity">
    <text evidence="1 4">Belongs to the UDP-glycosyltransferase family.</text>
</comment>
<keyword evidence="3 4" id="KW-0808">Transferase</keyword>
<dbReference type="Proteomes" id="UP000796880">
    <property type="component" value="Unassembled WGS sequence"/>
</dbReference>
<keyword evidence="2 4" id="KW-0328">Glycosyltransferase</keyword>
<dbReference type="Pfam" id="PF00201">
    <property type="entry name" value="UDPGT"/>
    <property type="match status" value="1"/>
</dbReference>
<dbReference type="FunFam" id="3.40.50.2000:FF:000047">
    <property type="entry name" value="Glycosyltransferase"/>
    <property type="match status" value="1"/>
</dbReference>
<dbReference type="GO" id="GO:0035251">
    <property type="term" value="F:UDP-glucosyltransferase activity"/>
    <property type="evidence" value="ECO:0007669"/>
    <property type="project" value="TreeGrafter"/>
</dbReference>
<dbReference type="EMBL" id="VOIH02000010">
    <property type="protein sequence ID" value="KAF3435441.1"/>
    <property type="molecule type" value="Genomic_DNA"/>
</dbReference>
<reference evidence="5" key="1">
    <citation type="submission" date="2020-03" db="EMBL/GenBank/DDBJ databases">
        <title>A high-quality chromosome-level genome assembly of a woody plant with both climbing and erect habits, Rhamnella rubrinervis.</title>
        <authorList>
            <person name="Lu Z."/>
            <person name="Yang Y."/>
            <person name="Zhu X."/>
            <person name="Sun Y."/>
        </authorList>
    </citation>
    <scope>NUCLEOTIDE SEQUENCE</scope>
    <source>
        <strain evidence="5">BYM</strain>
        <tissue evidence="5">Leaf</tissue>
    </source>
</reference>
<sequence>MAMLFASRGCKSTIITTPYHANLLSKPLENTQINVVTFKFPSVENGLPEGCESLHTAASPDLQPKFFIAIGKLGPQLDQLLKRHRPNCLVADVFFPWSTDVAGRYGIPRLIFHGTCYFSLCVDSCVHRYAPHKRVSSDSDPFLIPNLPGEIQFTRKQLQDFHNEDEETEFTKVYRASKQVEGSSYGVLVNSFYEFEPVYADHYRQGLGVKAWHIGPLFLYNNLLAEDKANKGIEMEHECLKWLNSKKPNSVVYVCFGSLSDFDDSQLMEIALGLEACEQEFIWVVRKEKKQGVREEWLPEGFEERMEGKGLIVRGWAPQVQILDHEAVGGFVTHCGWNSTLEGVCAGVPMVTWPMFAEQFYNEKLVTKILGIGVGVGVQNGLRWWVTL</sequence>
<dbReference type="InterPro" id="IPR035595">
    <property type="entry name" value="UDP_glycos_trans_CS"/>
</dbReference>
<evidence type="ECO:0000313" key="6">
    <source>
        <dbReference type="Proteomes" id="UP000796880"/>
    </source>
</evidence>
<evidence type="ECO:0000256" key="2">
    <source>
        <dbReference type="ARBA" id="ARBA00022676"/>
    </source>
</evidence>
<dbReference type="PANTHER" id="PTHR48047">
    <property type="entry name" value="GLYCOSYLTRANSFERASE"/>
    <property type="match status" value="1"/>
</dbReference>
<evidence type="ECO:0008006" key="7">
    <source>
        <dbReference type="Google" id="ProtNLM"/>
    </source>
</evidence>
<dbReference type="SUPFAM" id="SSF53756">
    <property type="entry name" value="UDP-Glycosyltransferase/glycogen phosphorylase"/>
    <property type="match status" value="1"/>
</dbReference>
<dbReference type="Gene3D" id="3.40.50.2000">
    <property type="entry name" value="Glycogen Phosphorylase B"/>
    <property type="match status" value="2"/>
</dbReference>
<evidence type="ECO:0000256" key="4">
    <source>
        <dbReference type="RuleBase" id="RU003718"/>
    </source>
</evidence>
<dbReference type="InterPro" id="IPR002213">
    <property type="entry name" value="UDP_glucos_trans"/>
</dbReference>
<evidence type="ECO:0000256" key="1">
    <source>
        <dbReference type="ARBA" id="ARBA00009995"/>
    </source>
</evidence>
<protein>
    <recommendedName>
        <fullName evidence="7">Glycosyltransferase</fullName>
    </recommendedName>
</protein>
<dbReference type="AlphaFoldDB" id="A0A8K0DRR2"/>
<dbReference type="CDD" id="cd03784">
    <property type="entry name" value="GT1_Gtf-like"/>
    <property type="match status" value="1"/>
</dbReference>
<evidence type="ECO:0000313" key="5">
    <source>
        <dbReference type="EMBL" id="KAF3435441.1"/>
    </source>
</evidence>
<proteinExistence type="inferred from homology"/>